<dbReference type="AlphaFoldDB" id="A8RSM3"/>
<dbReference type="EMBL" id="ABCC02000029">
    <property type="protein sequence ID" value="EDP16604.1"/>
    <property type="molecule type" value="Genomic_DNA"/>
</dbReference>
<reference evidence="1 2" key="2">
    <citation type="submission" date="2007-09" db="EMBL/GenBank/DDBJ databases">
        <title>Draft genome sequence of Clostridium bolteae (ATCC BAA-613).</title>
        <authorList>
            <person name="Sudarsanam P."/>
            <person name="Ley R."/>
            <person name="Guruge J."/>
            <person name="Turnbaugh P.J."/>
            <person name="Mahowald M."/>
            <person name="Liep D."/>
            <person name="Gordon J."/>
        </authorList>
    </citation>
    <scope>NUCLEOTIDE SEQUENCE [LARGE SCALE GENOMIC DNA]</scope>
    <source>
        <strain evidence="2">ATCC BAA-613 / DSM 15670 / CCUG 46953 / JCM 12243 / WAL 16351</strain>
    </source>
</reference>
<accession>A8RSM3</accession>
<dbReference type="PaxDb" id="411902-CLOBOL_03372"/>
<sequence length="45" mass="5046">MTEDGMRGGKSFKQMTKQLFLFKNVKKPGGNFLDGEFLLVFCIGS</sequence>
<dbReference type="Proteomes" id="UP000005396">
    <property type="component" value="Unassembled WGS sequence"/>
</dbReference>
<evidence type="ECO:0000313" key="1">
    <source>
        <dbReference type="EMBL" id="EDP16604.1"/>
    </source>
</evidence>
<dbReference type="HOGENOM" id="CLU_3198010_0_0_9"/>
<proteinExistence type="predicted"/>
<gene>
    <name evidence="1" type="ORF">CLOBOL_03372</name>
</gene>
<reference evidence="1 2" key="1">
    <citation type="submission" date="2007-08" db="EMBL/GenBank/DDBJ databases">
        <authorList>
            <person name="Fulton L."/>
            <person name="Clifton S."/>
            <person name="Fulton B."/>
            <person name="Xu J."/>
            <person name="Minx P."/>
            <person name="Pepin K.H."/>
            <person name="Johnson M."/>
            <person name="Thiruvilangam P."/>
            <person name="Bhonagiri V."/>
            <person name="Nash W.E."/>
            <person name="Mardis E.R."/>
            <person name="Wilson R.K."/>
        </authorList>
    </citation>
    <scope>NUCLEOTIDE SEQUENCE [LARGE SCALE GENOMIC DNA]</scope>
    <source>
        <strain evidence="2">ATCC BAA-613 / DSM 15670 / CCUG 46953 / JCM 12243 / WAL 16351</strain>
    </source>
</reference>
<comment type="caution">
    <text evidence="1">The sequence shown here is derived from an EMBL/GenBank/DDBJ whole genome shotgun (WGS) entry which is preliminary data.</text>
</comment>
<organism evidence="1 2">
    <name type="scientific">Enterocloster bolteae (strain ATCC BAA-613 / DSM 15670 / CCUG 46953 / JCM 12243 / WAL 16351)</name>
    <name type="common">Clostridium bolteae</name>
    <dbReference type="NCBI Taxonomy" id="411902"/>
    <lineage>
        <taxon>Bacteria</taxon>
        <taxon>Bacillati</taxon>
        <taxon>Bacillota</taxon>
        <taxon>Clostridia</taxon>
        <taxon>Lachnospirales</taxon>
        <taxon>Lachnospiraceae</taxon>
        <taxon>Enterocloster</taxon>
    </lineage>
</organism>
<evidence type="ECO:0000313" key="2">
    <source>
        <dbReference type="Proteomes" id="UP000005396"/>
    </source>
</evidence>
<protein>
    <submittedName>
        <fullName evidence="1">Uncharacterized protein</fullName>
    </submittedName>
</protein>
<name>A8RSM3_ENTBW</name>